<dbReference type="Proteomes" id="UP001595453">
    <property type="component" value="Unassembled WGS sequence"/>
</dbReference>
<accession>A0ABV7CGC8</accession>
<evidence type="ECO:0000313" key="3">
    <source>
        <dbReference type="Proteomes" id="UP001595453"/>
    </source>
</evidence>
<feature type="chain" id="PRO_5045101429" evidence="1">
    <location>
        <begin position="20"/>
        <end position="134"/>
    </location>
</feature>
<keyword evidence="1" id="KW-0732">Signal</keyword>
<keyword evidence="3" id="KW-1185">Reference proteome</keyword>
<comment type="caution">
    <text evidence="2">The sequence shown here is derived from an EMBL/GenBank/DDBJ whole genome shotgun (WGS) entry which is preliminary data.</text>
</comment>
<dbReference type="EMBL" id="JBHRSD010000010">
    <property type="protein sequence ID" value="MFC3031704.1"/>
    <property type="molecule type" value="Genomic_DNA"/>
</dbReference>
<sequence length="134" mass="14817">MKTLLLTMATVLFTAGATANTLELQAMNKDAVAFDRAEMAVVEQQGVLATTAVTYYGPKVWVNGVLRPFFVNPTNGNQFCEERGHNQEISGSTITCGEDESGYANYDWYGKAWVYQSTGSKNQCYQLYATIKCQ</sequence>
<name>A0ABV7CGC8_9GAMM</name>
<evidence type="ECO:0000256" key="1">
    <source>
        <dbReference type="SAM" id="SignalP"/>
    </source>
</evidence>
<reference evidence="3" key="1">
    <citation type="journal article" date="2019" name="Int. J. Syst. Evol. Microbiol.">
        <title>The Global Catalogue of Microorganisms (GCM) 10K type strain sequencing project: providing services to taxonomists for standard genome sequencing and annotation.</title>
        <authorList>
            <consortium name="The Broad Institute Genomics Platform"/>
            <consortium name="The Broad Institute Genome Sequencing Center for Infectious Disease"/>
            <person name="Wu L."/>
            <person name="Ma J."/>
        </authorList>
    </citation>
    <scope>NUCLEOTIDE SEQUENCE [LARGE SCALE GENOMIC DNA]</scope>
    <source>
        <strain evidence="3">KCTC 42730</strain>
    </source>
</reference>
<evidence type="ECO:0000313" key="2">
    <source>
        <dbReference type="EMBL" id="MFC3031704.1"/>
    </source>
</evidence>
<proteinExistence type="predicted"/>
<gene>
    <name evidence="2" type="ORF">ACFOEE_04125</name>
</gene>
<protein>
    <submittedName>
        <fullName evidence="2">Uncharacterized protein</fullName>
    </submittedName>
</protein>
<dbReference type="RefSeq" id="WP_377121212.1">
    <property type="nucleotide sequence ID" value="NZ_JBHRSD010000010.1"/>
</dbReference>
<feature type="signal peptide" evidence="1">
    <location>
        <begin position="1"/>
        <end position="19"/>
    </location>
</feature>
<organism evidence="2 3">
    <name type="scientific">Pseudoalteromonas fenneropenaei</name>
    <dbReference type="NCBI Taxonomy" id="1737459"/>
    <lineage>
        <taxon>Bacteria</taxon>
        <taxon>Pseudomonadati</taxon>
        <taxon>Pseudomonadota</taxon>
        <taxon>Gammaproteobacteria</taxon>
        <taxon>Alteromonadales</taxon>
        <taxon>Pseudoalteromonadaceae</taxon>
        <taxon>Pseudoalteromonas</taxon>
    </lineage>
</organism>